<dbReference type="EMBL" id="GL985058">
    <property type="protein sequence ID" value="EGR51056.1"/>
    <property type="molecule type" value="Genomic_DNA"/>
</dbReference>
<keyword evidence="6" id="KW-0560">Oxidoreductase</keyword>
<dbReference type="GeneID" id="18480747"/>
<dbReference type="PROSITE" id="PS00086">
    <property type="entry name" value="CYTOCHROME_P450"/>
    <property type="match status" value="1"/>
</dbReference>
<evidence type="ECO:0000256" key="3">
    <source>
        <dbReference type="ARBA" id="ARBA00022723"/>
    </source>
</evidence>
<proteinExistence type="inferred from homology"/>
<dbReference type="RefSeq" id="XP_006962615.1">
    <property type="nucleotide sequence ID" value="XM_006962553.1"/>
</dbReference>
<dbReference type="Proteomes" id="UP000008984">
    <property type="component" value="Unassembled WGS sequence"/>
</dbReference>
<evidence type="ECO:0000313" key="8">
    <source>
        <dbReference type="Proteomes" id="UP000008984"/>
    </source>
</evidence>
<dbReference type="AlphaFoldDB" id="G0RBH3"/>
<keyword evidence="6" id="KW-0503">Monooxygenase</keyword>
<dbReference type="VEuPathDB" id="FungiDB:TRIREDRAFT_104115"/>
<keyword evidence="3 5" id="KW-0479">Metal-binding</keyword>
<dbReference type="GO" id="GO:0005506">
    <property type="term" value="F:iron ion binding"/>
    <property type="evidence" value="ECO:0007669"/>
    <property type="project" value="InterPro"/>
</dbReference>
<evidence type="ECO:0000256" key="4">
    <source>
        <dbReference type="ARBA" id="ARBA00023004"/>
    </source>
</evidence>
<keyword evidence="2 5" id="KW-0349">Heme</keyword>
<dbReference type="InterPro" id="IPR001128">
    <property type="entry name" value="Cyt_P450"/>
</dbReference>
<dbReference type="InterPro" id="IPR036396">
    <property type="entry name" value="Cyt_P450_sf"/>
</dbReference>
<dbReference type="HOGENOM" id="CLU_001570_14_2_1"/>
<protein>
    <submittedName>
        <fullName evidence="7">Predicted protein</fullName>
    </submittedName>
</protein>
<accession>G0RBH3</accession>
<evidence type="ECO:0000256" key="5">
    <source>
        <dbReference type="PIRSR" id="PIRSR602401-1"/>
    </source>
</evidence>
<gene>
    <name evidence="7" type="ORF">TRIREDRAFT_104115</name>
</gene>
<sequence>MFDKPFHGIQAAVEFLASPNPSIRAARPEPESIIHSTFIDSCPPPQRQDSTVMAAHATVTANLLASLSPLTIGLSVVSILLLKAAHGLTTDRLRHIPGPLIARLTPIWYWYIVWRGIECRAIAVLHKKYGPVVRIAPNEIDISDGAAVAPIYIDNGGFLKHPAYRNFDINGFPTIFSVTDHAHRAVRAKAVAPLFAQQAINNSKPAMRRIIDTTLSGLERRKSLANGKPVDLLDLFRCMAMDVMTEYLVGECFHSVGSKRLSVAGFVDGFVAAGRFFYLPTRLFTLFEYCASRLNKSQALITASIDTVQSFATKVVDDSIARGEKATYQGRLLKAGISREEAIAQVIDIMFAGTDGMARVLAVFCWHMARAPEKYDRARKEILQYPDTDARSLPYLSGAVKEAARLALANPTRLARIVPSGGLKVPGLPSIPAGTSVGIGAYALHLNPDVFPTPYDFLPERWLECTPEMLRDSFYFGKGSRQCIARNFASAIVWWGAEALVRNRVLDGAKPVREKIEIVEWFNNVEEHATSER</sequence>
<dbReference type="STRING" id="431241.G0RBH3"/>
<reference evidence="7 8" key="1">
    <citation type="journal article" date="2008" name="Nat. Biotechnol.">
        <title>Genome sequencing and analysis of the biomass-degrading fungus Trichoderma reesei (syn. Hypocrea jecorina).</title>
        <authorList>
            <person name="Martinez D."/>
            <person name="Berka R.M."/>
            <person name="Henrissat B."/>
            <person name="Saloheimo M."/>
            <person name="Arvas M."/>
            <person name="Baker S.E."/>
            <person name="Chapman J."/>
            <person name="Chertkov O."/>
            <person name="Coutinho P.M."/>
            <person name="Cullen D."/>
            <person name="Danchin E.G."/>
            <person name="Grigoriev I.V."/>
            <person name="Harris P."/>
            <person name="Jackson M."/>
            <person name="Kubicek C.P."/>
            <person name="Han C.S."/>
            <person name="Ho I."/>
            <person name="Larrondo L.F."/>
            <person name="de Leon A.L."/>
            <person name="Magnuson J.K."/>
            <person name="Merino S."/>
            <person name="Misra M."/>
            <person name="Nelson B."/>
            <person name="Putnam N."/>
            <person name="Robbertse B."/>
            <person name="Salamov A.A."/>
            <person name="Schmoll M."/>
            <person name="Terry A."/>
            <person name="Thayer N."/>
            <person name="Westerholm-Parvinen A."/>
            <person name="Schoch C.L."/>
            <person name="Yao J."/>
            <person name="Barabote R."/>
            <person name="Nelson M.A."/>
            <person name="Detter C."/>
            <person name="Bruce D."/>
            <person name="Kuske C.R."/>
            <person name="Xie G."/>
            <person name="Richardson P."/>
            <person name="Rokhsar D.S."/>
            <person name="Lucas S.M."/>
            <person name="Rubin E.M."/>
            <person name="Dunn-Coleman N."/>
            <person name="Ward M."/>
            <person name="Brettin T.S."/>
        </authorList>
    </citation>
    <scope>NUCLEOTIDE SEQUENCE [LARGE SCALE GENOMIC DNA]</scope>
    <source>
        <strain evidence="7 8">QM6a</strain>
    </source>
</reference>
<dbReference type="InterPro" id="IPR050121">
    <property type="entry name" value="Cytochrome_P450_monoxygenase"/>
</dbReference>
<dbReference type="GO" id="GO:0020037">
    <property type="term" value="F:heme binding"/>
    <property type="evidence" value="ECO:0007669"/>
    <property type="project" value="InterPro"/>
</dbReference>
<feature type="binding site" description="axial binding residue" evidence="5">
    <location>
        <position position="483"/>
    </location>
    <ligand>
        <name>heme</name>
        <dbReference type="ChEBI" id="CHEBI:30413"/>
    </ligand>
    <ligandPart>
        <name>Fe</name>
        <dbReference type="ChEBI" id="CHEBI:18248"/>
    </ligandPart>
</feature>
<dbReference type="eggNOG" id="KOG0159">
    <property type="taxonomic scope" value="Eukaryota"/>
</dbReference>
<name>G0RBH3_HYPJQ</name>
<dbReference type="Pfam" id="PF00067">
    <property type="entry name" value="p450"/>
    <property type="match status" value="1"/>
</dbReference>
<comment type="similarity">
    <text evidence="6">Belongs to the cytochrome P450 family.</text>
</comment>
<dbReference type="PANTHER" id="PTHR24305:SF156">
    <property type="entry name" value="P450, PUTATIVE (EUROFUNG)-RELATED"/>
    <property type="match status" value="1"/>
</dbReference>
<keyword evidence="4 5" id="KW-0408">Iron</keyword>
<comment type="cofactor">
    <cofactor evidence="1 5">
        <name>heme</name>
        <dbReference type="ChEBI" id="CHEBI:30413"/>
    </cofactor>
</comment>
<dbReference type="OrthoDB" id="1470350at2759"/>
<evidence type="ECO:0000256" key="2">
    <source>
        <dbReference type="ARBA" id="ARBA00022617"/>
    </source>
</evidence>
<evidence type="ECO:0000256" key="1">
    <source>
        <dbReference type="ARBA" id="ARBA00001971"/>
    </source>
</evidence>
<evidence type="ECO:0000256" key="6">
    <source>
        <dbReference type="RuleBase" id="RU000461"/>
    </source>
</evidence>
<dbReference type="GO" id="GO:0004497">
    <property type="term" value="F:monooxygenase activity"/>
    <property type="evidence" value="ECO:0007669"/>
    <property type="project" value="UniProtKB-KW"/>
</dbReference>
<dbReference type="GO" id="GO:0016705">
    <property type="term" value="F:oxidoreductase activity, acting on paired donors, with incorporation or reduction of molecular oxygen"/>
    <property type="evidence" value="ECO:0007669"/>
    <property type="project" value="InterPro"/>
</dbReference>
<dbReference type="PRINTS" id="PR00463">
    <property type="entry name" value="EP450I"/>
</dbReference>
<dbReference type="CDD" id="cd11062">
    <property type="entry name" value="CYP58-like"/>
    <property type="match status" value="1"/>
</dbReference>
<dbReference type="InterPro" id="IPR017972">
    <property type="entry name" value="Cyt_P450_CS"/>
</dbReference>
<evidence type="ECO:0000313" key="7">
    <source>
        <dbReference type="EMBL" id="EGR51056.1"/>
    </source>
</evidence>
<organism evidence="8">
    <name type="scientific">Hypocrea jecorina (strain QM6a)</name>
    <name type="common">Trichoderma reesei</name>
    <dbReference type="NCBI Taxonomy" id="431241"/>
    <lineage>
        <taxon>Eukaryota</taxon>
        <taxon>Fungi</taxon>
        <taxon>Dikarya</taxon>
        <taxon>Ascomycota</taxon>
        <taxon>Pezizomycotina</taxon>
        <taxon>Sordariomycetes</taxon>
        <taxon>Hypocreomycetidae</taxon>
        <taxon>Hypocreales</taxon>
        <taxon>Hypocreaceae</taxon>
        <taxon>Trichoderma</taxon>
    </lineage>
</organism>
<dbReference type="PANTHER" id="PTHR24305">
    <property type="entry name" value="CYTOCHROME P450"/>
    <property type="match status" value="1"/>
</dbReference>
<dbReference type="Gene3D" id="1.10.630.10">
    <property type="entry name" value="Cytochrome P450"/>
    <property type="match status" value="1"/>
</dbReference>
<dbReference type="SUPFAM" id="SSF48264">
    <property type="entry name" value="Cytochrome P450"/>
    <property type="match status" value="1"/>
</dbReference>
<keyword evidence="8" id="KW-1185">Reference proteome</keyword>
<dbReference type="KEGG" id="tre:TRIREDRAFT_104115"/>
<dbReference type="InterPro" id="IPR002401">
    <property type="entry name" value="Cyt_P450_E_grp-I"/>
</dbReference>